<evidence type="ECO:0000259" key="10">
    <source>
        <dbReference type="PROSITE" id="PS50850"/>
    </source>
</evidence>
<gene>
    <name evidence="11" type="primary">proP_3</name>
    <name evidence="11" type="ORF">AVE30378_01511</name>
</gene>
<feature type="transmembrane region" description="Helical" evidence="9">
    <location>
        <begin position="389"/>
        <end position="408"/>
    </location>
</feature>
<keyword evidence="3" id="KW-0813">Transport</keyword>
<dbReference type="EMBL" id="UFQC01000006">
    <property type="protein sequence ID" value="SSW65349.1"/>
    <property type="molecule type" value="Genomic_DNA"/>
</dbReference>
<dbReference type="InterPro" id="IPR051084">
    <property type="entry name" value="H+-coupled_symporters"/>
</dbReference>
<evidence type="ECO:0000256" key="1">
    <source>
        <dbReference type="ARBA" id="ARBA00004651"/>
    </source>
</evidence>
<dbReference type="PROSITE" id="PS50850">
    <property type="entry name" value="MFS"/>
    <property type="match status" value="1"/>
</dbReference>
<evidence type="ECO:0000256" key="2">
    <source>
        <dbReference type="ARBA" id="ARBA00008240"/>
    </source>
</evidence>
<feature type="transmembrane region" description="Helical" evidence="9">
    <location>
        <begin position="173"/>
        <end position="194"/>
    </location>
</feature>
<organism evidence="11 12">
    <name type="scientific">Achromobacter veterisilvae</name>
    <dbReference type="NCBI Taxonomy" id="2069367"/>
    <lineage>
        <taxon>Bacteria</taxon>
        <taxon>Pseudomonadati</taxon>
        <taxon>Pseudomonadota</taxon>
        <taxon>Betaproteobacteria</taxon>
        <taxon>Burkholderiales</taxon>
        <taxon>Alcaligenaceae</taxon>
        <taxon>Achromobacter</taxon>
    </lineage>
</organism>
<evidence type="ECO:0000256" key="4">
    <source>
        <dbReference type="ARBA" id="ARBA00022475"/>
    </source>
</evidence>
<dbReference type="InterPro" id="IPR020846">
    <property type="entry name" value="MFS_dom"/>
</dbReference>
<comment type="similarity">
    <text evidence="2">Belongs to the major facilitator superfamily. Metabolite:H+ Symporter (MHS) family (TC 2.A.1.6) family.</text>
</comment>
<feature type="transmembrane region" description="Helical" evidence="9">
    <location>
        <begin position="257"/>
        <end position="278"/>
    </location>
</feature>
<dbReference type="InterPro" id="IPR011701">
    <property type="entry name" value="MFS"/>
</dbReference>
<sequence>MINQNEGKSVERTAATAIDGFEATPSRKVGNRRVILGASLGNGLEIFDFTVYSFFAGVIGRLYFPSESAYGSLLMAVAVFGVGFIMRPLGSMVLGAYADRKGRKAAMLATIMLMGAGTALIAFAPTHAQIGVLAPGLIVAGRLLQGFAAGGEVGAATTLLLESAGANQRAFFVSWQSISQGIAALLGASLGLLLTSILSEEALYSWGWRVPFVLGLLIVPVGVYIRRHIEETYTVAPDAAPKETPVWAVLSGHTRDLVLGILMIMSGTVMVYIVLFYMPTYMMQTHRIAAPTAYLFSCLASIVQVIAVYFTGRYVDRFRNSKKAMIVSILMGMAMAYPTFRMLELPDYLWLAVVFRMLLIVALGINMLTSTMLIVEALPRAVRATGMSMIYSFGVTIFGGSAQVVVTWLLKTTGNPMAPAWYVIGMLAVSLAATCMFKERHGR</sequence>
<evidence type="ECO:0000313" key="11">
    <source>
        <dbReference type="EMBL" id="SSW65349.1"/>
    </source>
</evidence>
<evidence type="ECO:0000256" key="8">
    <source>
        <dbReference type="ARBA" id="ARBA00023136"/>
    </source>
</evidence>
<dbReference type="InterPro" id="IPR036259">
    <property type="entry name" value="MFS_trans_sf"/>
</dbReference>
<feature type="transmembrane region" description="Helical" evidence="9">
    <location>
        <begin position="324"/>
        <end position="343"/>
    </location>
</feature>
<evidence type="ECO:0000256" key="9">
    <source>
        <dbReference type="SAM" id="Phobius"/>
    </source>
</evidence>
<dbReference type="FunFam" id="1.20.1250.20:FF:000001">
    <property type="entry name" value="Dicarboxylate MFS transporter"/>
    <property type="match status" value="1"/>
</dbReference>
<dbReference type="SUPFAM" id="SSF103473">
    <property type="entry name" value="MFS general substrate transporter"/>
    <property type="match status" value="1"/>
</dbReference>
<feature type="transmembrane region" description="Helical" evidence="9">
    <location>
        <begin position="143"/>
        <end position="161"/>
    </location>
</feature>
<proteinExistence type="inferred from homology"/>
<keyword evidence="6" id="KW-0769">Symport</keyword>
<dbReference type="GO" id="GO:0005886">
    <property type="term" value="C:plasma membrane"/>
    <property type="evidence" value="ECO:0007669"/>
    <property type="project" value="UniProtKB-SubCell"/>
</dbReference>
<name>A0A446CBY2_9BURK</name>
<feature type="transmembrane region" description="Helical" evidence="9">
    <location>
        <begin position="206"/>
        <end position="225"/>
    </location>
</feature>
<dbReference type="PANTHER" id="PTHR43528:SF3">
    <property type="entry name" value="CITRATE-PROTON SYMPORTER"/>
    <property type="match status" value="1"/>
</dbReference>
<dbReference type="PANTHER" id="PTHR43528">
    <property type="entry name" value="ALPHA-KETOGLUTARATE PERMEASE"/>
    <property type="match status" value="1"/>
</dbReference>
<dbReference type="AlphaFoldDB" id="A0A446CBY2"/>
<evidence type="ECO:0000313" key="12">
    <source>
        <dbReference type="Proteomes" id="UP000289465"/>
    </source>
</evidence>
<feature type="transmembrane region" description="Helical" evidence="9">
    <location>
        <begin position="105"/>
        <end position="123"/>
    </location>
</feature>
<keyword evidence="8 9" id="KW-0472">Membrane</keyword>
<reference evidence="11 12" key="1">
    <citation type="submission" date="2018-07" db="EMBL/GenBank/DDBJ databases">
        <authorList>
            <person name="Peeters C."/>
        </authorList>
    </citation>
    <scope>NUCLEOTIDE SEQUENCE [LARGE SCALE GENOMIC DNA]</scope>
    <source>
        <strain evidence="11 12">LMG 30378</strain>
    </source>
</reference>
<dbReference type="PROSITE" id="PS00217">
    <property type="entry name" value="SUGAR_TRANSPORT_2"/>
    <property type="match status" value="1"/>
</dbReference>
<feature type="transmembrane region" description="Helical" evidence="9">
    <location>
        <begin position="293"/>
        <end position="312"/>
    </location>
</feature>
<feature type="transmembrane region" description="Helical" evidence="9">
    <location>
        <begin position="349"/>
        <end position="368"/>
    </location>
</feature>
<protein>
    <submittedName>
        <fullName evidence="11">Proline/betaine transporter</fullName>
    </submittedName>
</protein>
<evidence type="ECO:0000256" key="6">
    <source>
        <dbReference type="ARBA" id="ARBA00022847"/>
    </source>
</evidence>
<dbReference type="Gene3D" id="1.20.1250.20">
    <property type="entry name" value="MFS general substrate transporter like domains"/>
    <property type="match status" value="2"/>
</dbReference>
<accession>A0A446CBY2</accession>
<comment type="subcellular location">
    <subcellularLocation>
        <location evidence="1">Cell membrane</location>
        <topology evidence="1">Multi-pass membrane protein</topology>
    </subcellularLocation>
</comment>
<evidence type="ECO:0000256" key="7">
    <source>
        <dbReference type="ARBA" id="ARBA00022989"/>
    </source>
</evidence>
<dbReference type="GO" id="GO:0015293">
    <property type="term" value="F:symporter activity"/>
    <property type="evidence" value="ECO:0007669"/>
    <property type="project" value="UniProtKB-KW"/>
</dbReference>
<dbReference type="Pfam" id="PF07690">
    <property type="entry name" value="MFS_1"/>
    <property type="match status" value="1"/>
</dbReference>
<evidence type="ECO:0000256" key="3">
    <source>
        <dbReference type="ARBA" id="ARBA00022448"/>
    </source>
</evidence>
<feature type="transmembrane region" description="Helical" evidence="9">
    <location>
        <begin position="420"/>
        <end position="437"/>
    </location>
</feature>
<dbReference type="InterPro" id="IPR005829">
    <property type="entry name" value="Sugar_transporter_CS"/>
</dbReference>
<feature type="domain" description="Major facilitator superfamily (MFS) profile" evidence="10">
    <location>
        <begin position="34"/>
        <end position="443"/>
    </location>
</feature>
<evidence type="ECO:0000256" key="5">
    <source>
        <dbReference type="ARBA" id="ARBA00022692"/>
    </source>
</evidence>
<keyword evidence="4" id="KW-1003">Cell membrane</keyword>
<feature type="transmembrane region" description="Helical" evidence="9">
    <location>
        <begin position="70"/>
        <end position="98"/>
    </location>
</feature>
<dbReference type="Proteomes" id="UP000289465">
    <property type="component" value="Unassembled WGS sequence"/>
</dbReference>
<keyword evidence="7 9" id="KW-1133">Transmembrane helix</keyword>
<keyword evidence="5 9" id="KW-0812">Transmembrane</keyword>